<sequence length="220" mass="24652">MPLYDTLLSLLRYLAGPTQVNQGFFAGASNIIVSGGQFINVAGDYVVRREHLDSTTMPLYDTFLSFLLTLSGGSHPSGQFINVAGDYMVRREHLDTAQVQHILLQLLETDLVRRSIAQIVGYNHENGGVIVIDALGEKLVFPPTIMSQFSDAHDNLLKHFRGKLGEDRVHSRRYCLVKQGDGLRVDENDWNPVLRAGEVLVMCMLIEKVWVKGRKQTCPK</sequence>
<dbReference type="EMBL" id="JAACJL010000057">
    <property type="protein sequence ID" value="KAF4612331.1"/>
    <property type="molecule type" value="Genomic_DNA"/>
</dbReference>
<feature type="domain" description="Ubiquitin-like" evidence="1">
    <location>
        <begin position="127"/>
        <end position="207"/>
    </location>
</feature>
<dbReference type="InterPro" id="IPR054464">
    <property type="entry name" value="ULD_fung"/>
</dbReference>
<organism evidence="2 3">
    <name type="scientific">Agrocybe pediades</name>
    <dbReference type="NCBI Taxonomy" id="84607"/>
    <lineage>
        <taxon>Eukaryota</taxon>
        <taxon>Fungi</taxon>
        <taxon>Dikarya</taxon>
        <taxon>Basidiomycota</taxon>
        <taxon>Agaricomycotina</taxon>
        <taxon>Agaricomycetes</taxon>
        <taxon>Agaricomycetidae</taxon>
        <taxon>Agaricales</taxon>
        <taxon>Agaricineae</taxon>
        <taxon>Strophariaceae</taxon>
        <taxon>Agrocybe</taxon>
    </lineage>
</organism>
<keyword evidence="3" id="KW-1185">Reference proteome</keyword>
<evidence type="ECO:0000259" key="1">
    <source>
        <dbReference type="Pfam" id="PF22893"/>
    </source>
</evidence>
<comment type="caution">
    <text evidence="2">The sequence shown here is derived from an EMBL/GenBank/DDBJ whole genome shotgun (WGS) entry which is preliminary data.</text>
</comment>
<name>A0A8H4QK72_9AGAR</name>
<dbReference type="AlphaFoldDB" id="A0A8H4QK72"/>
<evidence type="ECO:0000313" key="3">
    <source>
        <dbReference type="Proteomes" id="UP000521872"/>
    </source>
</evidence>
<reference evidence="2 3" key="1">
    <citation type="submission" date="2019-12" db="EMBL/GenBank/DDBJ databases">
        <authorList>
            <person name="Floudas D."/>
            <person name="Bentzer J."/>
            <person name="Ahren D."/>
            <person name="Johansson T."/>
            <person name="Persson P."/>
            <person name="Tunlid A."/>
        </authorList>
    </citation>
    <scope>NUCLEOTIDE SEQUENCE [LARGE SCALE GENOMIC DNA]</scope>
    <source>
        <strain evidence="2 3">CBS 102.39</strain>
    </source>
</reference>
<dbReference type="Proteomes" id="UP000521872">
    <property type="component" value="Unassembled WGS sequence"/>
</dbReference>
<evidence type="ECO:0000313" key="2">
    <source>
        <dbReference type="EMBL" id="KAF4612331.1"/>
    </source>
</evidence>
<protein>
    <recommendedName>
        <fullName evidence="1">Ubiquitin-like domain-containing protein</fullName>
    </recommendedName>
</protein>
<proteinExistence type="predicted"/>
<gene>
    <name evidence="2" type="ORF">D9613_004629</name>
</gene>
<dbReference type="Pfam" id="PF22893">
    <property type="entry name" value="ULD_2"/>
    <property type="match status" value="1"/>
</dbReference>
<accession>A0A8H4QK72</accession>